<accession>A0A2N7F9B8</accession>
<dbReference type="Pfam" id="PF00903">
    <property type="entry name" value="Glyoxalase"/>
    <property type="match status" value="1"/>
</dbReference>
<dbReference type="CDD" id="cd07247">
    <property type="entry name" value="SgaA_N_like"/>
    <property type="match status" value="1"/>
</dbReference>
<dbReference type="SUPFAM" id="SSF54593">
    <property type="entry name" value="Glyoxalase/Bleomycin resistance protein/Dihydroxybiphenyl dioxygenase"/>
    <property type="match status" value="1"/>
</dbReference>
<sequence length="126" mass="13570">MQMNPIGWFEIYVDDMSRAKAFYESVFKVTLDKLDNETGIEVEMWVFPCDMGNYGATGALCKMSGVKAGGNSTMVYFSCEDCATEASLAAANGGVLQVPKMDIGEHGFISVVSDTEGNMIGLHSMG</sequence>
<name>A0A2N7F9B8_VIBSP</name>
<gene>
    <name evidence="2" type="ORF">BCU17_22115</name>
</gene>
<dbReference type="PANTHER" id="PTHR33993">
    <property type="entry name" value="GLYOXALASE-RELATED"/>
    <property type="match status" value="1"/>
</dbReference>
<feature type="domain" description="VOC" evidence="1">
    <location>
        <begin position="5"/>
        <end position="125"/>
    </location>
</feature>
<comment type="caution">
    <text evidence="2">The sequence shown here is derived from an EMBL/GenBank/DDBJ whole genome shotgun (WGS) entry which is preliminary data.</text>
</comment>
<dbReference type="InterPro" id="IPR029068">
    <property type="entry name" value="Glyas_Bleomycin-R_OHBP_Dase"/>
</dbReference>
<protein>
    <submittedName>
        <fullName evidence="2">Glyoxalase</fullName>
    </submittedName>
</protein>
<evidence type="ECO:0000313" key="3">
    <source>
        <dbReference type="Proteomes" id="UP000235330"/>
    </source>
</evidence>
<dbReference type="InterPro" id="IPR052164">
    <property type="entry name" value="Anthracycline_SecMetBiosynth"/>
</dbReference>
<reference evidence="3" key="1">
    <citation type="submission" date="2016-07" db="EMBL/GenBank/DDBJ databases">
        <title>Nontailed viruses are major unrecognized killers of bacteria in the ocean.</title>
        <authorList>
            <person name="Kauffman K."/>
            <person name="Hussain F."/>
            <person name="Yang J."/>
            <person name="Arevalo P."/>
            <person name="Brown J."/>
            <person name="Cutler M."/>
            <person name="Kelly L."/>
            <person name="Polz M.F."/>
        </authorList>
    </citation>
    <scope>NUCLEOTIDE SEQUENCE [LARGE SCALE GENOMIC DNA]</scope>
    <source>
        <strain evidence="3">10N.261.55.E11</strain>
    </source>
</reference>
<dbReference type="PANTHER" id="PTHR33993:SF2">
    <property type="entry name" value="VOC DOMAIN-CONTAINING PROTEIN"/>
    <property type="match status" value="1"/>
</dbReference>
<evidence type="ECO:0000259" key="1">
    <source>
        <dbReference type="PROSITE" id="PS51819"/>
    </source>
</evidence>
<dbReference type="RefSeq" id="WP_076677764.1">
    <property type="nucleotide sequence ID" value="NZ_CAWMVP010000020.1"/>
</dbReference>
<dbReference type="Proteomes" id="UP000235330">
    <property type="component" value="Unassembled WGS sequence"/>
</dbReference>
<proteinExistence type="predicted"/>
<dbReference type="EMBL" id="MCWU01000037">
    <property type="protein sequence ID" value="PMJ63764.1"/>
    <property type="molecule type" value="Genomic_DNA"/>
</dbReference>
<evidence type="ECO:0000313" key="2">
    <source>
        <dbReference type="EMBL" id="PMJ63764.1"/>
    </source>
</evidence>
<dbReference type="InterPro" id="IPR037523">
    <property type="entry name" value="VOC_core"/>
</dbReference>
<dbReference type="AlphaFoldDB" id="A0A2N7F9B8"/>
<dbReference type="Gene3D" id="3.10.180.10">
    <property type="entry name" value="2,3-Dihydroxybiphenyl 1,2-Dioxygenase, domain 1"/>
    <property type="match status" value="1"/>
</dbReference>
<dbReference type="OrthoDB" id="8776491at2"/>
<dbReference type="PROSITE" id="PS51819">
    <property type="entry name" value="VOC"/>
    <property type="match status" value="1"/>
</dbReference>
<organism evidence="2 3">
    <name type="scientific">Vibrio splendidus</name>
    <dbReference type="NCBI Taxonomy" id="29497"/>
    <lineage>
        <taxon>Bacteria</taxon>
        <taxon>Pseudomonadati</taxon>
        <taxon>Pseudomonadota</taxon>
        <taxon>Gammaproteobacteria</taxon>
        <taxon>Vibrionales</taxon>
        <taxon>Vibrionaceae</taxon>
        <taxon>Vibrio</taxon>
    </lineage>
</organism>
<dbReference type="InterPro" id="IPR004360">
    <property type="entry name" value="Glyas_Fos-R_dOase_dom"/>
</dbReference>